<evidence type="ECO:0000313" key="1">
    <source>
        <dbReference type="EMBL" id="EJW03882.1"/>
    </source>
</evidence>
<keyword evidence="2" id="KW-1185">Reference proteome</keyword>
<reference evidence="2" key="2">
    <citation type="submission" date="2015-07" db="EMBL/GenBank/DDBJ databases">
        <title>Contrasting host-pathogen interactions and genome evolution in two generalist and specialist microsporidian pathogens of mosquitoes.</title>
        <authorList>
            <consortium name="The Broad Institute Genomics Platform"/>
            <consortium name="The Broad Institute Genome Sequencing Center for Infectious Disease"/>
            <person name="Cuomo C.A."/>
            <person name="Sanscrainte N.D."/>
            <person name="Goldberg J.M."/>
            <person name="Heiman D."/>
            <person name="Young S."/>
            <person name="Zeng Q."/>
            <person name="Becnel J.J."/>
            <person name="Birren B.W."/>
        </authorList>
    </citation>
    <scope>NUCLEOTIDE SEQUENCE [LARGE SCALE GENOMIC DNA]</scope>
    <source>
        <strain evidence="2">USNM 41457</strain>
    </source>
</reference>
<dbReference type="Proteomes" id="UP000003163">
    <property type="component" value="Unassembled WGS sequence"/>
</dbReference>
<sequence>MQKVFRIFKFSLRITEFDKHENREKYKILESESQKIYYASRKAAEIINEEYLTFFSHQKNILELSLKDNSIKINFSSENINLNIITLGIKNAPHIRFIIKNKKLMLKYHFGWDRKMQISFYSNQEIHIFLNALSNMMNINKTNLNDFITRINNLSKNTQYLIDEKYYCSKLSSEDLKNMFIELVNLNKKN</sequence>
<proteinExistence type="predicted"/>
<gene>
    <name evidence="1" type="ORF">EDEG_01835</name>
</gene>
<accession>J9DRB7</accession>
<comment type="caution">
    <text evidence="1">The sequence shown here is derived from an EMBL/GenBank/DDBJ whole genome shotgun (WGS) entry which is preliminary data.</text>
</comment>
<dbReference type="EMBL" id="AFBI03000028">
    <property type="protein sequence ID" value="EJW03882.1"/>
    <property type="molecule type" value="Genomic_DNA"/>
</dbReference>
<evidence type="ECO:0000313" key="2">
    <source>
        <dbReference type="Proteomes" id="UP000003163"/>
    </source>
</evidence>
<dbReference type="HOGENOM" id="CLU_1427959_0_0_1"/>
<dbReference type="AlphaFoldDB" id="J9DRB7"/>
<dbReference type="InParanoid" id="J9DRB7"/>
<protein>
    <submittedName>
        <fullName evidence="1">Uncharacterized protein</fullName>
    </submittedName>
</protein>
<reference evidence="1 2" key="1">
    <citation type="submission" date="2011-08" db="EMBL/GenBank/DDBJ databases">
        <authorList>
            <person name="Liu Z.J."/>
            <person name="Shi F.L."/>
            <person name="Lu J.Q."/>
            <person name="Li M."/>
            <person name="Wang Z.L."/>
        </authorList>
    </citation>
    <scope>NUCLEOTIDE SEQUENCE [LARGE SCALE GENOMIC DNA]</scope>
    <source>
        <strain evidence="1 2">USNM 41457</strain>
    </source>
</reference>
<dbReference type="VEuPathDB" id="MicrosporidiaDB:EDEG_01835"/>
<organism evidence="1 2">
    <name type="scientific">Edhazardia aedis (strain USNM 41457)</name>
    <name type="common">Microsporidian parasite</name>
    <dbReference type="NCBI Taxonomy" id="1003232"/>
    <lineage>
        <taxon>Eukaryota</taxon>
        <taxon>Fungi</taxon>
        <taxon>Fungi incertae sedis</taxon>
        <taxon>Microsporidia</taxon>
        <taxon>Edhazardia</taxon>
    </lineage>
</organism>
<name>J9DRB7_EDHAE</name>